<dbReference type="EMBL" id="JACAZI010000022">
    <property type="protein sequence ID" value="KAF7337067.1"/>
    <property type="molecule type" value="Genomic_DNA"/>
</dbReference>
<dbReference type="PANTHER" id="PTHR36223">
    <property type="entry name" value="BETA-LACTAMASE-TYPE TRANSPEPTIDASE FOLD DOMAIN CONTAINING PROTEIN"/>
    <property type="match status" value="1"/>
</dbReference>
<feature type="region of interest" description="Disordered" evidence="1">
    <location>
        <begin position="250"/>
        <end position="271"/>
    </location>
</feature>
<protein>
    <recommendedName>
        <fullName evidence="2">DUF7918 domain-containing protein</fullName>
    </recommendedName>
</protein>
<evidence type="ECO:0000313" key="3">
    <source>
        <dbReference type="EMBL" id="KAF7337067.1"/>
    </source>
</evidence>
<gene>
    <name evidence="3" type="ORF">MVEN_02143900</name>
</gene>
<feature type="domain" description="DUF7918" evidence="2">
    <location>
        <begin position="8"/>
        <end position="207"/>
    </location>
</feature>
<dbReference type="InterPro" id="IPR057678">
    <property type="entry name" value="DUF7918"/>
</dbReference>
<name>A0A8H6X9S1_9AGAR</name>
<comment type="caution">
    <text evidence="3">The sequence shown here is derived from an EMBL/GenBank/DDBJ whole genome shotgun (WGS) entry which is preliminary data.</text>
</comment>
<reference evidence="3" key="1">
    <citation type="submission" date="2020-05" db="EMBL/GenBank/DDBJ databases">
        <title>Mycena genomes resolve the evolution of fungal bioluminescence.</title>
        <authorList>
            <person name="Tsai I.J."/>
        </authorList>
    </citation>
    <scope>NUCLEOTIDE SEQUENCE</scope>
    <source>
        <strain evidence="3">CCC161011</strain>
    </source>
</reference>
<evidence type="ECO:0000259" key="2">
    <source>
        <dbReference type="Pfam" id="PF25534"/>
    </source>
</evidence>
<evidence type="ECO:0000256" key="1">
    <source>
        <dbReference type="SAM" id="MobiDB-lite"/>
    </source>
</evidence>
<dbReference type="OrthoDB" id="3364132at2759"/>
<evidence type="ECO:0000313" key="4">
    <source>
        <dbReference type="Proteomes" id="UP000620124"/>
    </source>
</evidence>
<proteinExistence type="predicted"/>
<accession>A0A8H6X9S1</accession>
<dbReference type="Pfam" id="PF25534">
    <property type="entry name" value="DUF7918"/>
    <property type="match status" value="1"/>
</dbReference>
<organism evidence="3 4">
    <name type="scientific">Mycena venus</name>
    <dbReference type="NCBI Taxonomy" id="2733690"/>
    <lineage>
        <taxon>Eukaryota</taxon>
        <taxon>Fungi</taxon>
        <taxon>Dikarya</taxon>
        <taxon>Basidiomycota</taxon>
        <taxon>Agaricomycotina</taxon>
        <taxon>Agaricomycetes</taxon>
        <taxon>Agaricomycetidae</taxon>
        <taxon>Agaricales</taxon>
        <taxon>Marasmiineae</taxon>
        <taxon>Mycenaceae</taxon>
        <taxon>Mycena</taxon>
    </lineage>
</organism>
<sequence length="292" mass="32257">MQLGQFSAAIAVGGEPLPEYAVEYSADGMEATCWIASENDKQFCIKLKNNDASPSRRVSGKVLLDGTKCGGLHLRISTKRGGNVSTAKRDSVPTSANTRRPLTFSKQILTDDDAYLDGAISPDLGTIRVVFTLVKPCDGSGKSRWHNRELPRVVHERSKKAIGHSVQFGPEFYCRNSQASSLTIKELATLVFRYRPIDLLRAQGIAPPAVRPARAATTTDVIDLSMDVDDEEETDETEIKKLEMRLNALRNKNKNNNNKGTQVKREPSNANVKKEIKNEELIFTPGEIIDLT</sequence>
<dbReference type="AlphaFoldDB" id="A0A8H6X9S1"/>
<keyword evidence="4" id="KW-1185">Reference proteome</keyword>
<dbReference type="PANTHER" id="PTHR36223:SF1">
    <property type="entry name" value="TRANSCRIPTION ELONGATION FACTOR EAF N-TERMINAL DOMAIN-CONTAINING PROTEIN"/>
    <property type="match status" value="1"/>
</dbReference>
<dbReference type="Proteomes" id="UP000620124">
    <property type="component" value="Unassembled WGS sequence"/>
</dbReference>